<proteinExistence type="predicted"/>
<evidence type="ECO:0000313" key="4">
    <source>
        <dbReference type="Proteomes" id="UP000308092"/>
    </source>
</evidence>
<dbReference type="Proteomes" id="UP000308092">
    <property type="component" value="Unassembled WGS sequence"/>
</dbReference>
<organism evidence="3 4">
    <name type="scientific">Aspergillus tanneri</name>
    <dbReference type="NCBI Taxonomy" id="1220188"/>
    <lineage>
        <taxon>Eukaryota</taxon>
        <taxon>Fungi</taxon>
        <taxon>Dikarya</taxon>
        <taxon>Ascomycota</taxon>
        <taxon>Pezizomycotina</taxon>
        <taxon>Eurotiomycetes</taxon>
        <taxon>Eurotiomycetidae</taxon>
        <taxon>Eurotiales</taxon>
        <taxon>Aspergillaceae</taxon>
        <taxon>Aspergillus</taxon>
        <taxon>Aspergillus subgen. Circumdati</taxon>
    </lineage>
</organism>
<evidence type="ECO:0000313" key="3">
    <source>
        <dbReference type="EMBL" id="THC93580.1"/>
    </source>
</evidence>
<reference evidence="3 4" key="1">
    <citation type="submission" date="2019-03" db="EMBL/GenBank/DDBJ databases">
        <title>The genome sequence of a newly discovered highly antifungal drug resistant Aspergillus species, Aspergillus tanneri NIH 1004.</title>
        <authorList>
            <person name="Mounaud S."/>
            <person name="Singh I."/>
            <person name="Joardar V."/>
            <person name="Pakala S."/>
            <person name="Pakala S."/>
            <person name="Venepally P."/>
            <person name="Hoover J."/>
            <person name="Nierman W."/>
            <person name="Chung J."/>
            <person name="Losada L."/>
        </authorList>
    </citation>
    <scope>NUCLEOTIDE SEQUENCE [LARGE SCALE GENOMIC DNA]</scope>
    <source>
        <strain evidence="3 4">NIH1004</strain>
    </source>
</reference>
<gene>
    <name evidence="3" type="ORF">EYZ11_006933</name>
</gene>
<name>A0A4S3JEJ1_9EURO</name>
<dbReference type="VEuPathDB" id="FungiDB:EYZ11_006933"/>
<feature type="coiled-coil region" evidence="1">
    <location>
        <begin position="67"/>
        <end position="94"/>
    </location>
</feature>
<comment type="caution">
    <text evidence="3">The sequence shown here is derived from an EMBL/GenBank/DDBJ whole genome shotgun (WGS) entry which is preliminary data.</text>
</comment>
<evidence type="ECO:0000256" key="1">
    <source>
        <dbReference type="SAM" id="Coils"/>
    </source>
</evidence>
<dbReference type="EMBL" id="SOSA01000256">
    <property type="protein sequence ID" value="THC93580.1"/>
    <property type="molecule type" value="Genomic_DNA"/>
</dbReference>
<feature type="region of interest" description="Disordered" evidence="2">
    <location>
        <begin position="47"/>
        <end position="66"/>
    </location>
</feature>
<keyword evidence="1" id="KW-0175">Coiled coil</keyword>
<sequence length="115" mass="13146">MEGQHLDPEIEQLFQDFDNLPPQSSLYDISVDPTFFTAGDPSYLTSFPSLPSLEEDSSSTPAGNGEIMHCEKEHQEMRREIESLRNEIESWKRFLTHDNRSTGVLQDVLTMTLVL</sequence>
<accession>A0A4S3JEJ1</accession>
<dbReference type="AlphaFoldDB" id="A0A4S3JEJ1"/>
<keyword evidence="4" id="KW-1185">Reference proteome</keyword>
<evidence type="ECO:0000256" key="2">
    <source>
        <dbReference type="SAM" id="MobiDB-lite"/>
    </source>
</evidence>
<protein>
    <submittedName>
        <fullName evidence="3">Uncharacterized protein</fullName>
    </submittedName>
</protein>